<protein>
    <submittedName>
        <fullName evidence="1">Uncharacterized protein</fullName>
    </submittedName>
</protein>
<keyword evidence="2" id="KW-1185">Reference proteome</keyword>
<dbReference type="EMBL" id="CM044706">
    <property type="protein sequence ID" value="KAI5660198.1"/>
    <property type="molecule type" value="Genomic_DNA"/>
</dbReference>
<sequence>MVIATAASSSRLKSCWFIIEEKRPRAVSLKTDSPFTILSSCLPFSRMEENLPPGFRFHPTDEELITYYLTNKVSDFSFAARAIADVDLNKCEPWDLPGKDKEIFRGGMLVGMKKTLVFYKGRAPKGEKTNWVMHEYRLEAKLAFKPTKEEWVVCRIFQKSSTVKKPQQITSSPHESMESAPCDTNTIATNELGDIELANFSNLAANSSSSNIIGISPVDVLNWNALREAANVLPQLTSSWPHNSTPTMSPNLLFRALQLRNIANTTDYNSLMIGASPQGINSHFGNDFITSSHIAAASGASSSSRELPAIFSLHKGNGGKAIARRRPVVEPGRNVEEPALRYNVSDEGYYNIEFSATIARIDVTLMNLHMAICCKTIKCYQILAKSGSLENPEPERVKIQNIKSMDMQMDLKAQIMLGMVQPPKAIPNVQPAASQSPQPSASSVQPSNVQAASSLPGQTGLQEQSRKQQQSVNTIPSASIPPSNLQPPAFPSHPLPSLNHPKGNISGQSTQVPPSQSTQLPNMPSLPHHSASQLPSHLQPPTSATSNQLQQPMQSSGIPHLPLQNPHQRQPRPPIAFPHQVHPQMGPNVGFQHSGVPQMHHSQPAYHSGTKHSIIPGQPQLPLQQPGQAPYQVGGSHLIPEFNQAGSANQGGMQLPGPPPFPGHMGNQPPRPNALTPEMEQALLQQVMSLTPEQINMLPPEQRNQVLQLQQMLHP</sequence>
<accession>A0ACC0AJN3</accession>
<evidence type="ECO:0000313" key="2">
    <source>
        <dbReference type="Proteomes" id="UP001060085"/>
    </source>
</evidence>
<gene>
    <name evidence="1" type="ORF">M9H77_28991</name>
</gene>
<reference evidence="2" key="1">
    <citation type="journal article" date="2023" name="Nat. Plants">
        <title>Single-cell RNA sequencing provides a high-resolution roadmap for understanding the multicellular compartmentation of specialized metabolism.</title>
        <authorList>
            <person name="Sun S."/>
            <person name="Shen X."/>
            <person name="Li Y."/>
            <person name="Li Y."/>
            <person name="Wang S."/>
            <person name="Li R."/>
            <person name="Zhang H."/>
            <person name="Shen G."/>
            <person name="Guo B."/>
            <person name="Wei J."/>
            <person name="Xu J."/>
            <person name="St-Pierre B."/>
            <person name="Chen S."/>
            <person name="Sun C."/>
        </authorList>
    </citation>
    <scope>NUCLEOTIDE SEQUENCE [LARGE SCALE GENOMIC DNA]</scope>
</reference>
<comment type="caution">
    <text evidence="1">The sequence shown here is derived from an EMBL/GenBank/DDBJ whole genome shotgun (WGS) entry which is preliminary data.</text>
</comment>
<proteinExistence type="predicted"/>
<organism evidence="1 2">
    <name type="scientific">Catharanthus roseus</name>
    <name type="common">Madagascar periwinkle</name>
    <name type="synonym">Vinca rosea</name>
    <dbReference type="NCBI Taxonomy" id="4058"/>
    <lineage>
        <taxon>Eukaryota</taxon>
        <taxon>Viridiplantae</taxon>
        <taxon>Streptophyta</taxon>
        <taxon>Embryophyta</taxon>
        <taxon>Tracheophyta</taxon>
        <taxon>Spermatophyta</taxon>
        <taxon>Magnoliopsida</taxon>
        <taxon>eudicotyledons</taxon>
        <taxon>Gunneridae</taxon>
        <taxon>Pentapetalae</taxon>
        <taxon>asterids</taxon>
        <taxon>lamiids</taxon>
        <taxon>Gentianales</taxon>
        <taxon>Apocynaceae</taxon>
        <taxon>Rauvolfioideae</taxon>
        <taxon>Vinceae</taxon>
        <taxon>Catharanthinae</taxon>
        <taxon>Catharanthus</taxon>
    </lineage>
</organism>
<dbReference type="Proteomes" id="UP001060085">
    <property type="component" value="Linkage Group LG06"/>
</dbReference>
<evidence type="ECO:0000313" key="1">
    <source>
        <dbReference type="EMBL" id="KAI5660198.1"/>
    </source>
</evidence>
<name>A0ACC0AJN3_CATRO</name>